<organism evidence="4 5">
    <name type="scientific">Saccharopolyspora thermophila</name>
    <dbReference type="NCBI Taxonomy" id="89367"/>
    <lineage>
        <taxon>Bacteria</taxon>
        <taxon>Bacillati</taxon>
        <taxon>Actinomycetota</taxon>
        <taxon>Actinomycetes</taxon>
        <taxon>Pseudonocardiales</taxon>
        <taxon>Pseudonocardiaceae</taxon>
        <taxon>Saccharopolyspora</taxon>
    </lineage>
</organism>
<dbReference type="EMBL" id="BAAAHC010000005">
    <property type="protein sequence ID" value="GAA0511225.1"/>
    <property type="molecule type" value="Genomic_DNA"/>
</dbReference>
<dbReference type="InterPro" id="IPR036822">
    <property type="entry name" value="CutC-like_dom_sf"/>
</dbReference>
<accession>A0A917N5R0</accession>
<dbReference type="Gene3D" id="3.20.20.380">
    <property type="entry name" value="Copper homeostasis (CutC) domain"/>
    <property type="match status" value="1"/>
</dbReference>
<sequence>MGALLEVIVTGAGDAVAAQEGGADRLELVRDIEADGLSPDPAVVRDVLAATDLPVRVMLREEPDYTADVAVLRRRAGELREAGATEFVLGFLDEHGQVDVGATRDVLDELAGCPWTFHRAVDHAAHLRLAWDHAVSLGPDTVLTAGDPEGVDEGVARLRELAAQQDIDGVTLLVGGGLRQEHVPELRAAGVRALHIGRGARGAGRGGSVLADQVRSWRTLLDT</sequence>
<reference evidence="3" key="1">
    <citation type="journal article" date="2014" name="Int. J. Syst. Evol. Microbiol.">
        <title>Complete genome of a new Firmicutes species belonging to the dominant human colonic microbiota ('Ruminococcus bicirculans') reveals two chromosomes and a selective capacity to utilize plant glucans.</title>
        <authorList>
            <consortium name="NISC Comparative Sequencing Program"/>
            <person name="Wegmann U."/>
            <person name="Louis P."/>
            <person name="Goesmann A."/>
            <person name="Henrissat B."/>
            <person name="Duncan S.H."/>
            <person name="Flint H.J."/>
        </authorList>
    </citation>
    <scope>NUCLEOTIDE SEQUENCE</scope>
    <source>
        <strain evidence="3">JCM 10664</strain>
    </source>
</reference>
<reference evidence="4 5" key="2">
    <citation type="journal article" date="2014" name="Int. J. Syst. Evol. Microbiol.">
        <title>Complete genome sequence of Corynebacterium casei LMG S-19264T (=DSM 44701T), isolated from a smear-ripened cheese.</title>
        <authorList>
            <consortium name="US DOE Joint Genome Institute (JGI-PGF)"/>
            <person name="Walter F."/>
            <person name="Albersmeier A."/>
            <person name="Kalinowski J."/>
            <person name="Ruckert C."/>
        </authorList>
    </citation>
    <scope>NUCLEOTIDE SEQUENCE [LARGE SCALE GENOMIC DNA]</scope>
    <source>
        <strain evidence="4 5">CGMCC 4.7206</strain>
    </source>
</reference>
<dbReference type="Proteomes" id="UP001500220">
    <property type="component" value="Unassembled WGS sequence"/>
</dbReference>
<gene>
    <name evidence="3" type="ORF">GCM10009545_11560</name>
    <name evidence="4" type="ORF">GCM10011581_01340</name>
</gene>
<reference evidence="6" key="3">
    <citation type="journal article" date="2019" name="Int. J. Syst. Evol. Microbiol.">
        <title>The Global Catalogue of Microorganisms (GCM) 10K type strain sequencing project: providing services to taxonomists for standard genome sequencing and annotation.</title>
        <authorList>
            <consortium name="The Broad Institute Genomics Platform"/>
            <consortium name="The Broad Institute Genome Sequencing Center for Infectious Disease"/>
            <person name="Wu L."/>
            <person name="Ma J."/>
        </authorList>
    </citation>
    <scope>NUCLEOTIDE SEQUENCE [LARGE SCALE GENOMIC DNA]</scope>
    <source>
        <strain evidence="6">JCM 10664</strain>
    </source>
</reference>
<evidence type="ECO:0000313" key="4">
    <source>
        <dbReference type="EMBL" id="GGI68163.1"/>
    </source>
</evidence>
<evidence type="ECO:0000256" key="2">
    <source>
        <dbReference type="ARBA" id="ARBA00019014"/>
    </source>
</evidence>
<comment type="caution">
    <text evidence="4">The sequence shown here is derived from an EMBL/GenBank/DDBJ whole genome shotgun (WGS) entry which is preliminary data.</text>
</comment>
<reference evidence="3" key="5">
    <citation type="submission" date="2023-12" db="EMBL/GenBank/DDBJ databases">
        <authorList>
            <person name="Sun Q."/>
            <person name="Inoue M."/>
        </authorList>
    </citation>
    <scope>NUCLEOTIDE SEQUENCE</scope>
    <source>
        <strain evidence="3">JCM 10664</strain>
    </source>
</reference>
<dbReference type="AlphaFoldDB" id="A0A917N5R0"/>
<dbReference type="Pfam" id="PF03932">
    <property type="entry name" value="CutC"/>
    <property type="match status" value="1"/>
</dbReference>
<dbReference type="SUPFAM" id="SSF110395">
    <property type="entry name" value="CutC-like"/>
    <property type="match status" value="1"/>
</dbReference>
<dbReference type="PANTHER" id="PTHR12598">
    <property type="entry name" value="COPPER HOMEOSTASIS PROTEIN CUTC"/>
    <property type="match status" value="1"/>
</dbReference>
<evidence type="ECO:0000313" key="5">
    <source>
        <dbReference type="Proteomes" id="UP000597989"/>
    </source>
</evidence>
<name>A0A917N5R0_9PSEU</name>
<dbReference type="EMBL" id="BMMT01000001">
    <property type="protein sequence ID" value="GGI68163.1"/>
    <property type="molecule type" value="Genomic_DNA"/>
</dbReference>
<dbReference type="Proteomes" id="UP000597989">
    <property type="component" value="Unassembled WGS sequence"/>
</dbReference>
<dbReference type="PANTHER" id="PTHR12598:SF0">
    <property type="entry name" value="COPPER HOMEOSTASIS PROTEIN CUTC HOMOLOG"/>
    <property type="match status" value="1"/>
</dbReference>
<protein>
    <recommendedName>
        <fullName evidence="2">Copper homeostasis protein cutC homolog</fullName>
    </recommendedName>
</protein>
<dbReference type="GO" id="GO:0005507">
    <property type="term" value="F:copper ion binding"/>
    <property type="evidence" value="ECO:0007669"/>
    <property type="project" value="TreeGrafter"/>
</dbReference>
<evidence type="ECO:0000313" key="6">
    <source>
        <dbReference type="Proteomes" id="UP001500220"/>
    </source>
</evidence>
<evidence type="ECO:0000256" key="1">
    <source>
        <dbReference type="ARBA" id="ARBA00007768"/>
    </source>
</evidence>
<keyword evidence="6" id="KW-1185">Reference proteome</keyword>
<evidence type="ECO:0000313" key="3">
    <source>
        <dbReference type="EMBL" id="GAA0511225.1"/>
    </source>
</evidence>
<proteinExistence type="inferred from homology"/>
<dbReference type="RefSeq" id="WP_188984284.1">
    <property type="nucleotide sequence ID" value="NZ_BAAAHC010000005.1"/>
</dbReference>
<dbReference type="InterPro" id="IPR005627">
    <property type="entry name" value="CutC-like"/>
</dbReference>
<comment type="similarity">
    <text evidence="1">Belongs to the CutC family.</text>
</comment>
<reference evidence="4" key="4">
    <citation type="submission" date="2020-09" db="EMBL/GenBank/DDBJ databases">
        <authorList>
            <person name="Sun Q."/>
            <person name="Zhou Y."/>
        </authorList>
    </citation>
    <scope>NUCLEOTIDE SEQUENCE</scope>
    <source>
        <strain evidence="4">CGMCC 4.7206</strain>
    </source>
</reference>